<comment type="caution">
    <text evidence="1">The sequence shown here is derived from an EMBL/GenBank/DDBJ whole genome shotgun (WGS) entry which is preliminary data.</text>
</comment>
<gene>
    <name evidence="1" type="ORF">EGK74_02315</name>
</gene>
<sequence>MKGECTMTTYEEMTLKAIELLPETESYESAWLNAARICNKSVSVQKKGCPENAFPGLAESGLIKNVPAKFSHQPQSRNAQYAIKAVKLLKQKPCLAENKKRLWNAVIEESKEHNGRMGVVLALWNKGLII</sequence>
<dbReference type="EMBL" id="RPFL01000004">
    <property type="protein sequence ID" value="RPD90151.1"/>
    <property type="molecule type" value="Genomic_DNA"/>
</dbReference>
<protein>
    <submittedName>
        <fullName evidence="1">Uncharacterized protein</fullName>
    </submittedName>
</protein>
<dbReference type="Proteomes" id="UP000272412">
    <property type="component" value="Unassembled WGS sequence"/>
</dbReference>
<dbReference type="KEGG" id="nwx:CGZ65_03200"/>
<organism evidence="1 2">
    <name type="scientific">Neisseria weixii</name>
    <dbReference type="NCBI Taxonomy" id="1853276"/>
    <lineage>
        <taxon>Bacteria</taxon>
        <taxon>Pseudomonadati</taxon>
        <taxon>Pseudomonadota</taxon>
        <taxon>Betaproteobacteria</taxon>
        <taxon>Neisseriales</taxon>
        <taxon>Neisseriaceae</taxon>
        <taxon>Neisseria</taxon>
    </lineage>
</organism>
<accession>A0A3N4N250</accession>
<dbReference type="Pfam" id="PF22399">
    <property type="entry name" value="DUF6979"/>
    <property type="match status" value="1"/>
</dbReference>
<keyword evidence="2" id="KW-1185">Reference proteome</keyword>
<dbReference type="AlphaFoldDB" id="A0A3N4N250"/>
<reference evidence="1 2" key="1">
    <citation type="submission" date="2018-11" db="EMBL/GenBank/DDBJ databases">
        <title>Neisseria weixii sp. nov. isolated from the rectal contents of plateau pika (Ochotona cruzoniae).</title>
        <authorList>
            <person name="Zhang G."/>
        </authorList>
    </citation>
    <scope>NUCLEOTIDE SEQUENCE [LARGE SCALE GENOMIC DNA]</scope>
    <source>
        <strain evidence="1 2">10009</strain>
    </source>
</reference>
<dbReference type="InterPro" id="IPR053917">
    <property type="entry name" value="DUF6979"/>
</dbReference>
<name>A0A3N4N250_9NEIS</name>
<evidence type="ECO:0000313" key="1">
    <source>
        <dbReference type="EMBL" id="RPD90151.1"/>
    </source>
</evidence>
<proteinExistence type="predicted"/>
<evidence type="ECO:0000313" key="2">
    <source>
        <dbReference type="Proteomes" id="UP000272412"/>
    </source>
</evidence>